<dbReference type="InterPro" id="IPR002110">
    <property type="entry name" value="Ankyrin_rpt"/>
</dbReference>
<reference evidence="3" key="2">
    <citation type="submission" date="2020-05" db="UniProtKB">
        <authorList>
            <consortium name="EnsemblMetazoa"/>
        </authorList>
    </citation>
    <scope>IDENTIFICATION</scope>
    <source>
        <strain evidence="3">WRAIR2</strain>
    </source>
</reference>
<keyword evidence="4" id="KW-1185">Reference proteome</keyword>
<proteinExistence type="predicted"/>
<evidence type="ECO:0000256" key="2">
    <source>
        <dbReference type="ARBA" id="ARBA00023043"/>
    </source>
</evidence>
<dbReference type="PANTHER" id="PTHR24198">
    <property type="entry name" value="ANKYRIN REPEAT AND PROTEIN KINASE DOMAIN-CONTAINING PROTEIN"/>
    <property type="match status" value="1"/>
</dbReference>
<dbReference type="PANTHER" id="PTHR24198:SF165">
    <property type="entry name" value="ANKYRIN REPEAT-CONTAINING PROTEIN-RELATED"/>
    <property type="match status" value="1"/>
</dbReference>
<dbReference type="STRING" id="7168.A0A182NW98"/>
<keyword evidence="1" id="KW-0677">Repeat</keyword>
<evidence type="ECO:0000313" key="4">
    <source>
        <dbReference type="Proteomes" id="UP000075884"/>
    </source>
</evidence>
<dbReference type="Proteomes" id="UP000075884">
    <property type="component" value="Unassembled WGS sequence"/>
</dbReference>
<dbReference type="SUPFAM" id="SSF48403">
    <property type="entry name" value="Ankyrin repeat"/>
    <property type="match status" value="2"/>
</dbReference>
<dbReference type="AlphaFoldDB" id="A0A182NW98"/>
<dbReference type="VEuPathDB" id="VectorBase:ADIR014178"/>
<reference evidence="4" key="1">
    <citation type="submission" date="2013-03" db="EMBL/GenBank/DDBJ databases">
        <title>The Genome Sequence of Anopheles dirus WRAIR2.</title>
        <authorList>
            <consortium name="The Broad Institute Genomics Platform"/>
            <person name="Neafsey D.E."/>
            <person name="Walton C."/>
            <person name="Walker B."/>
            <person name="Young S.K."/>
            <person name="Zeng Q."/>
            <person name="Gargeya S."/>
            <person name="Fitzgerald M."/>
            <person name="Haas B."/>
            <person name="Abouelleil A."/>
            <person name="Allen A.W."/>
            <person name="Alvarado L."/>
            <person name="Arachchi H.M."/>
            <person name="Berlin A.M."/>
            <person name="Chapman S.B."/>
            <person name="Gainer-Dewar J."/>
            <person name="Goldberg J."/>
            <person name="Griggs A."/>
            <person name="Gujja S."/>
            <person name="Hansen M."/>
            <person name="Howarth C."/>
            <person name="Imamovic A."/>
            <person name="Ireland A."/>
            <person name="Larimer J."/>
            <person name="McCowan C."/>
            <person name="Murphy C."/>
            <person name="Pearson M."/>
            <person name="Poon T.W."/>
            <person name="Priest M."/>
            <person name="Roberts A."/>
            <person name="Saif S."/>
            <person name="Shea T."/>
            <person name="Sisk P."/>
            <person name="Sykes S."/>
            <person name="Wortman J."/>
            <person name="Nusbaum C."/>
            <person name="Birren B."/>
        </authorList>
    </citation>
    <scope>NUCLEOTIDE SEQUENCE [LARGE SCALE GENOMIC DNA]</scope>
    <source>
        <strain evidence="4">WRAIR2</strain>
    </source>
</reference>
<dbReference type="SMART" id="SM00248">
    <property type="entry name" value="ANK"/>
    <property type="match status" value="4"/>
</dbReference>
<dbReference type="InterPro" id="IPR036770">
    <property type="entry name" value="Ankyrin_rpt-contain_sf"/>
</dbReference>
<dbReference type="EnsemblMetazoa" id="ADIR014178-RA">
    <property type="protein sequence ID" value="ADIR014178-PA"/>
    <property type="gene ID" value="ADIR014178"/>
</dbReference>
<keyword evidence="2" id="KW-0040">ANK repeat</keyword>
<name>A0A182NW98_9DIPT</name>
<evidence type="ECO:0000256" key="1">
    <source>
        <dbReference type="ARBA" id="ARBA00022737"/>
    </source>
</evidence>
<evidence type="ECO:0000313" key="3">
    <source>
        <dbReference type="EnsemblMetazoa" id="ADIR014178-PA"/>
    </source>
</evidence>
<sequence length="360" mass="42417">MRLLPKTEDVCHEKSMGAFQYLIDRTTNLYNVDEEGRNLLHMTAQNGCFFMMHLLISTRFYPTLTNARNGWNMFHYLANNDDEDNRSDKSLEYLMYEDKLCWFDILDSMIISDRTGLLAVFKEECGHTLFTEQERAETIALLQQLELTEKTSGILKGRVANGLLNFKHQIFAEYFAACWLYENKDRMRSEPFFRSWSFWKEDFRRMRDIFDRLVLRDSKGCEIHLAVVNHSELQVRKLLYANPSLALVKDSLGRLPLHLSVWNKSLYPMEKLLKTMTLESINVRDELFQWSALDYAFVSEYYETAEILLDREAEVDLDTLLEQLCSNNLRDILIEANKYGGWLQLNENTKKISDQLTIRV</sequence>
<protein>
    <submittedName>
        <fullName evidence="3">Uncharacterized protein</fullName>
    </submittedName>
</protein>
<dbReference type="Gene3D" id="1.25.40.20">
    <property type="entry name" value="Ankyrin repeat-containing domain"/>
    <property type="match status" value="2"/>
</dbReference>
<accession>A0A182NW98</accession>
<organism evidence="3 4">
    <name type="scientific">Anopheles dirus</name>
    <dbReference type="NCBI Taxonomy" id="7168"/>
    <lineage>
        <taxon>Eukaryota</taxon>
        <taxon>Metazoa</taxon>
        <taxon>Ecdysozoa</taxon>
        <taxon>Arthropoda</taxon>
        <taxon>Hexapoda</taxon>
        <taxon>Insecta</taxon>
        <taxon>Pterygota</taxon>
        <taxon>Neoptera</taxon>
        <taxon>Endopterygota</taxon>
        <taxon>Diptera</taxon>
        <taxon>Nematocera</taxon>
        <taxon>Culicoidea</taxon>
        <taxon>Culicidae</taxon>
        <taxon>Anophelinae</taxon>
        <taxon>Anopheles</taxon>
    </lineage>
</organism>